<evidence type="ECO:0000259" key="4">
    <source>
        <dbReference type="PROSITE" id="PS50043"/>
    </source>
</evidence>
<dbReference type="SUPFAM" id="SSF52172">
    <property type="entry name" value="CheY-like"/>
    <property type="match status" value="1"/>
</dbReference>
<dbReference type="CDD" id="cd17535">
    <property type="entry name" value="REC_NarL-like"/>
    <property type="match status" value="1"/>
</dbReference>
<dbReference type="SMART" id="SM00448">
    <property type="entry name" value="REC"/>
    <property type="match status" value="1"/>
</dbReference>
<dbReference type="PRINTS" id="PR00038">
    <property type="entry name" value="HTHLUXR"/>
</dbReference>
<dbReference type="PANTHER" id="PTHR43214:SF43">
    <property type="entry name" value="TWO-COMPONENT RESPONSE REGULATOR"/>
    <property type="match status" value="1"/>
</dbReference>
<gene>
    <name evidence="6" type="ORF">NP596_11745</name>
</gene>
<keyword evidence="1 3" id="KW-0597">Phosphoprotein</keyword>
<evidence type="ECO:0000256" key="3">
    <source>
        <dbReference type="PROSITE-ProRule" id="PRU00169"/>
    </source>
</evidence>
<organism evidence="6 7">
    <name type="scientific">Methylomonas rivi</name>
    <dbReference type="NCBI Taxonomy" id="2952226"/>
    <lineage>
        <taxon>Bacteria</taxon>
        <taxon>Pseudomonadati</taxon>
        <taxon>Pseudomonadota</taxon>
        <taxon>Gammaproteobacteria</taxon>
        <taxon>Methylococcales</taxon>
        <taxon>Methylococcaceae</taxon>
        <taxon>Methylomonas</taxon>
    </lineage>
</organism>
<evidence type="ECO:0000256" key="1">
    <source>
        <dbReference type="ARBA" id="ARBA00022553"/>
    </source>
</evidence>
<dbReference type="RefSeq" id="WP_256615554.1">
    <property type="nucleotide sequence ID" value="NZ_JANIBK010000056.1"/>
</dbReference>
<keyword evidence="7" id="KW-1185">Reference proteome</keyword>
<dbReference type="InterPro" id="IPR016032">
    <property type="entry name" value="Sig_transdc_resp-reg_C-effctor"/>
</dbReference>
<reference evidence="6 7" key="1">
    <citation type="submission" date="2022-07" db="EMBL/GenBank/DDBJ databases">
        <title>Methylomonas rivi sp. nov., Methylomonas rosea sp. nov., Methylomonas aureus sp. nov. and Methylomonas subterranea sp. nov., four novel methanotrophs isolated from a freshwater creek and the deep terrestrial subsurface.</title>
        <authorList>
            <person name="Abin C."/>
            <person name="Sankaranarayanan K."/>
            <person name="Garner C."/>
            <person name="Sindelar R."/>
            <person name="Kotary K."/>
            <person name="Garner R."/>
            <person name="Barclay S."/>
            <person name="Lawson P."/>
            <person name="Krumholz L."/>
        </authorList>
    </citation>
    <scope>NUCLEOTIDE SEQUENCE [LARGE SCALE GENOMIC DNA]</scope>
    <source>
        <strain evidence="6 7">WSC-6</strain>
    </source>
</reference>
<feature type="domain" description="HTH luxR-type" evidence="4">
    <location>
        <begin position="144"/>
        <end position="209"/>
    </location>
</feature>
<evidence type="ECO:0000259" key="5">
    <source>
        <dbReference type="PROSITE" id="PS50110"/>
    </source>
</evidence>
<dbReference type="PROSITE" id="PS50043">
    <property type="entry name" value="HTH_LUXR_2"/>
    <property type="match status" value="1"/>
</dbReference>
<dbReference type="SUPFAM" id="SSF46894">
    <property type="entry name" value="C-terminal effector domain of the bipartite response regulators"/>
    <property type="match status" value="1"/>
</dbReference>
<dbReference type="CDD" id="cd06170">
    <property type="entry name" value="LuxR_C_like"/>
    <property type="match status" value="1"/>
</dbReference>
<dbReference type="Pfam" id="PF00072">
    <property type="entry name" value="Response_reg"/>
    <property type="match status" value="1"/>
</dbReference>
<keyword evidence="2" id="KW-0238">DNA-binding</keyword>
<dbReference type="SMART" id="SM00421">
    <property type="entry name" value="HTH_LUXR"/>
    <property type="match status" value="1"/>
</dbReference>
<dbReference type="Pfam" id="PF00196">
    <property type="entry name" value="GerE"/>
    <property type="match status" value="1"/>
</dbReference>
<evidence type="ECO:0000256" key="2">
    <source>
        <dbReference type="ARBA" id="ARBA00023125"/>
    </source>
</evidence>
<evidence type="ECO:0000313" key="7">
    <source>
        <dbReference type="Proteomes" id="UP001524586"/>
    </source>
</evidence>
<protein>
    <submittedName>
        <fullName evidence="6">Response regulator transcription factor</fullName>
    </submittedName>
</protein>
<dbReference type="PROSITE" id="PS50110">
    <property type="entry name" value="RESPONSE_REGULATORY"/>
    <property type="match status" value="1"/>
</dbReference>
<dbReference type="Gene3D" id="3.40.50.2300">
    <property type="match status" value="1"/>
</dbReference>
<name>A0ABT1U5J2_9GAMM</name>
<comment type="caution">
    <text evidence="6">The sequence shown here is derived from an EMBL/GenBank/DDBJ whole genome shotgun (WGS) entry which is preliminary data.</text>
</comment>
<sequence length="211" mass="23367">MIKVLLVDDHTILRDGLKQILADTDDIQAVDEAADGHEAIRKIQALALDAVIMDMSMPGRSGLELLKQIKLEKPKLPVLILSMHSEEQYAVRAYRAGAAGYLTKDSASTLLVSAIRKVANGGIFISPNSAERMAQEFNLARQADNLPHTSLSNREFQVFHLLVNGKGLTEIANQLSLSVKTVSTHKTHILQKMHMTNTSELIRYAMKRDLL</sequence>
<evidence type="ECO:0000313" key="6">
    <source>
        <dbReference type="EMBL" id="MCQ8129127.1"/>
    </source>
</evidence>
<dbReference type="PANTHER" id="PTHR43214">
    <property type="entry name" value="TWO-COMPONENT RESPONSE REGULATOR"/>
    <property type="match status" value="1"/>
</dbReference>
<feature type="domain" description="Response regulatory" evidence="5">
    <location>
        <begin position="3"/>
        <end position="119"/>
    </location>
</feature>
<dbReference type="EMBL" id="JANIBK010000056">
    <property type="protein sequence ID" value="MCQ8129127.1"/>
    <property type="molecule type" value="Genomic_DNA"/>
</dbReference>
<proteinExistence type="predicted"/>
<dbReference type="InterPro" id="IPR011006">
    <property type="entry name" value="CheY-like_superfamily"/>
</dbReference>
<dbReference type="InterPro" id="IPR039420">
    <property type="entry name" value="WalR-like"/>
</dbReference>
<feature type="modified residue" description="4-aspartylphosphate" evidence="3">
    <location>
        <position position="54"/>
    </location>
</feature>
<dbReference type="InterPro" id="IPR001789">
    <property type="entry name" value="Sig_transdc_resp-reg_receiver"/>
</dbReference>
<dbReference type="InterPro" id="IPR058245">
    <property type="entry name" value="NreC/VraR/RcsB-like_REC"/>
</dbReference>
<dbReference type="Proteomes" id="UP001524586">
    <property type="component" value="Unassembled WGS sequence"/>
</dbReference>
<accession>A0ABT1U5J2</accession>
<dbReference type="InterPro" id="IPR000792">
    <property type="entry name" value="Tscrpt_reg_LuxR_C"/>
</dbReference>